<gene>
    <name evidence="3" type="ORF">SAMN05216522_104199</name>
</gene>
<proteinExistence type="predicted"/>
<dbReference type="STRING" id="988801.SAMN05216522_104199"/>
<dbReference type="AlphaFoldDB" id="A0A1H9HEZ8"/>
<protein>
    <recommendedName>
        <fullName evidence="2">ABC-type transport auxiliary lipoprotein component domain-containing protein</fullName>
    </recommendedName>
</protein>
<dbReference type="Proteomes" id="UP000242515">
    <property type="component" value="Unassembled WGS sequence"/>
</dbReference>
<keyword evidence="1" id="KW-0732">Signal</keyword>
<dbReference type="InterPro" id="IPR005586">
    <property type="entry name" value="ABC_trans_aux"/>
</dbReference>
<feature type="signal peptide" evidence="1">
    <location>
        <begin position="1"/>
        <end position="19"/>
    </location>
</feature>
<keyword evidence="4" id="KW-1185">Reference proteome</keyword>
<dbReference type="SUPFAM" id="SSF159594">
    <property type="entry name" value="XCC0632-like"/>
    <property type="match status" value="1"/>
</dbReference>
<evidence type="ECO:0000256" key="1">
    <source>
        <dbReference type="SAM" id="SignalP"/>
    </source>
</evidence>
<dbReference type="Pfam" id="PF03886">
    <property type="entry name" value="ABC_trans_aux"/>
    <property type="match status" value="1"/>
</dbReference>
<sequence length="189" mass="20992">MKKLLIALLAVCLTACSNSESTKYYQLTTPQGAASVATSTTAFGQQPKHLWVHSINLPDALANTGIAFQTSEVEYRLAEKNLWASPLDQQLQQTLITNLSNLMPNWLVTNTSLKGDTDSLAITVTAFQGRWDGHALVKGYWLYQHQDEAVRRPFERIVPLNDDGYPALVQALSQAWYQEAQQLASQISP</sequence>
<accession>A0A1H9HEZ8</accession>
<reference evidence="4" key="1">
    <citation type="submission" date="2016-10" db="EMBL/GenBank/DDBJ databases">
        <authorList>
            <person name="Varghese N."/>
            <person name="Submissions S."/>
        </authorList>
    </citation>
    <scope>NUCLEOTIDE SEQUENCE [LARGE SCALE GENOMIC DNA]</scope>
    <source>
        <strain evidence="4">8N4</strain>
    </source>
</reference>
<evidence type="ECO:0000313" key="4">
    <source>
        <dbReference type="Proteomes" id="UP000242515"/>
    </source>
</evidence>
<dbReference type="EMBL" id="FOGC01000004">
    <property type="protein sequence ID" value="SEQ60963.1"/>
    <property type="molecule type" value="Genomic_DNA"/>
</dbReference>
<feature type="domain" description="ABC-type transport auxiliary lipoprotein component" evidence="2">
    <location>
        <begin position="25"/>
        <end position="184"/>
    </location>
</feature>
<evidence type="ECO:0000313" key="3">
    <source>
        <dbReference type="EMBL" id="SEQ60963.1"/>
    </source>
</evidence>
<dbReference type="NCBIfam" id="NF033620">
    <property type="entry name" value="pqiC"/>
    <property type="match status" value="1"/>
</dbReference>
<dbReference type="InterPro" id="IPR049736">
    <property type="entry name" value="PqiC"/>
</dbReference>
<dbReference type="RefSeq" id="WP_177173101.1">
    <property type="nucleotide sequence ID" value="NZ_FOGC01000004.1"/>
</dbReference>
<organism evidence="3 4">
    <name type="scientific">Rosenbergiella nectarea</name>
    <dbReference type="NCBI Taxonomy" id="988801"/>
    <lineage>
        <taxon>Bacteria</taxon>
        <taxon>Pseudomonadati</taxon>
        <taxon>Pseudomonadota</taxon>
        <taxon>Gammaproteobacteria</taxon>
        <taxon>Enterobacterales</taxon>
        <taxon>Erwiniaceae</taxon>
        <taxon>Rosenbergiella</taxon>
    </lineage>
</organism>
<feature type="chain" id="PRO_5017280213" description="ABC-type transport auxiliary lipoprotein component domain-containing protein" evidence="1">
    <location>
        <begin position="20"/>
        <end position="189"/>
    </location>
</feature>
<dbReference type="Gene3D" id="3.40.50.10610">
    <property type="entry name" value="ABC-type transport auxiliary lipoprotein component"/>
    <property type="match status" value="1"/>
</dbReference>
<name>A0A1H9HEZ8_9GAMM</name>
<evidence type="ECO:0000259" key="2">
    <source>
        <dbReference type="Pfam" id="PF03886"/>
    </source>
</evidence>